<evidence type="ECO:0000313" key="3">
    <source>
        <dbReference type="Proteomes" id="UP000198711"/>
    </source>
</evidence>
<proteinExistence type="predicted"/>
<protein>
    <recommendedName>
        <fullName evidence="4">TerB family tellurite resistance protein</fullName>
    </recommendedName>
</protein>
<feature type="chain" id="PRO_5036470212" description="TerB family tellurite resistance protein" evidence="1">
    <location>
        <begin position="22"/>
        <end position="206"/>
    </location>
</feature>
<keyword evidence="1" id="KW-0732">Signal</keyword>
<evidence type="ECO:0008006" key="4">
    <source>
        <dbReference type="Google" id="ProtNLM"/>
    </source>
</evidence>
<keyword evidence="3" id="KW-1185">Reference proteome</keyword>
<evidence type="ECO:0000313" key="2">
    <source>
        <dbReference type="EMBL" id="SDX02548.1"/>
    </source>
</evidence>
<feature type="signal peptide" evidence="1">
    <location>
        <begin position="1"/>
        <end position="21"/>
    </location>
</feature>
<accession>A0A8X8IGE4</accession>
<organism evidence="2 3">
    <name type="scientific">Hydrobacter penzbergensis</name>
    <dbReference type="NCBI Taxonomy" id="1235997"/>
    <lineage>
        <taxon>Bacteria</taxon>
        <taxon>Pseudomonadati</taxon>
        <taxon>Bacteroidota</taxon>
        <taxon>Chitinophagia</taxon>
        <taxon>Chitinophagales</taxon>
        <taxon>Chitinophagaceae</taxon>
        <taxon>Hydrobacter</taxon>
    </lineage>
</organism>
<dbReference type="RefSeq" id="WP_092723901.1">
    <property type="nucleotide sequence ID" value="NZ_FNNO01000008.1"/>
</dbReference>
<dbReference type="Proteomes" id="UP000198711">
    <property type="component" value="Unassembled WGS sequence"/>
</dbReference>
<gene>
    <name evidence="2" type="ORF">SAMN05444410_10868</name>
</gene>
<dbReference type="EMBL" id="FNNO01000008">
    <property type="protein sequence ID" value="SDX02548.1"/>
    <property type="molecule type" value="Genomic_DNA"/>
</dbReference>
<comment type="caution">
    <text evidence="2">The sequence shown here is derived from an EMBL/GenBank/DDBJ whole genome shotgun (WGS) entry which is preliminary data.</text>
</comment>
<name>A0A8X8IGE4_9BACT</name>
<reference evidence="2 3" key="1">
    <citation type="submission" date="2016-10" db="EMBL/GenBank/DDBJ databases">
        <authorList>
            <person name="Varghese N."/>
            <person name="Submissions S."/>
        </authorList>
    </citation>
    <scope>NUCLEOTIDE SEQUENCE [LARGE SCALE GENOMIC DNA]</scope>
    <source>
        <strain evidence="2 3">DSM 25353</strain>
    </source>
</reference>
<sequence>MKKIIAVIVILLLHATGFAQSQEMEQLKLNLEKLVQLKLMLQQMKQGYQTLSNGYNSVRDAARGNYDLHRAYLDGLLQVSEQVKGSPALQKLLTNHGLIQQEYRRWLQQVQPLGLFTAQELSDVQRSYQKILEAVSDQLVQLQLLTRPESLRMSDAERLSAIETLATKSDEQLVALRQLMKDQTSVAVRKAQQKRDLQAMRRLYGQ</sequence>
<dbReference type="AlphaFoldDB" id="A0A8X8IGE4"/>
<evidence type="ECO:0000256" key="1">
    <source>
        <dbReference type="SAM" id="SignalP"/>
    </source>
</evidence>